<dbReference type="AlphaFoldDB" id="A0A8K0UNS0"/>
<evidence type="ECO:0000313" key="3">
    <source>
        <dbReference type="Proteomes" id="UP000813824"/>
    </source>
</evidence>
<organism evidence="2 3">
    <name type="scientific">Cristinia sonorae</name>
    <dbReference type="NCBI Taxonomy" id="1940300"/>
    <lineage>
        <taxon>Eukaryota</taxon>
        <taxon>Fungi</taxon>
        <taxon>Dikarya</taxon>
        <taxon>Basidiomycota</taxon>
        <taxon>Agaricomycotina</taxon>
        <taxon>Agaricomycetes</taxon>
        <taxon>Agaricomycetidae</taxon>
        <taxon>Agaricales</taxon>
        <taxon>Pleurotineae</taxon>
        <taxon>Stephanosporaceae</taxon>
        <taxon>Cristinia</taxon>
    </lineage>
</organism>
<accession>A0A8K0UNS0</accession>
<evidence type="ECO:0000259" key="1">
    <source>
        <dbReference type="Pfam" id="PF03358"/>
    </source>
</evidence>
<dbReference type="GO" id="GO:0010181">
    <property type="term" value="F:FMN binding"/>
    <property type="evidence" value="ECO:0007669"/>
    <property type="project" value="TreeGrafter"/>
</dbReference>
<dbReference type="OrthoDB" id="68575at2759"/>
<dbReference type="SUPFAM" id="SSF52218">
    <property type="entry name" value="Flavoproteins"/>
    <property type="match status" value="1"/>
</dbReference>
<dbReference type="EMBL" id="JAEVFJ010000015">
    <property type="protein sequence ID" value="KAH8100668.1"/>
    <property type="molecule type" value="Genomic_DNA"/>
</dbReference>
<keyword evidence="3" id="KW-1185">Reference proteome</keyword>
<dbReference type="Gene3D" id="3.40.50.360">
    <property type="match status" value="1"/>
</dbReference>
<comment type="caution">
    <text evidence="2">The sequence shown here is derived from an EMBL/GenBank/DDBJ whole genome shotgun (WGS) entry which is preliminary data.</text>
</comment>
<dbReference type="PANTHER" id="PTHR30543">
    <property type="entry name" value="CHROMATE REDUCTASE"/>
    <property type="match status" value="1"/>
</dbReference>
<gene>
    <name evidence="2" type="ORF">BXZ70DRAFT_167886</name>
</gene>
<evidence type="ECO:0000313" key="2">
    <source>
        <dbReference type="EMBL" id="KAH8100668.1"/>
    </source>
</evidence>
<dbReference type="Pfam" id="PF03358">
    <property type="entry name" value="FMN_red"/>
    <property type="match status" value="1"/>
</dbReference>
<dbReference type="InterPro" id="IPR029039">
    <property type="entry name" value="Flavoprotein-like_sf"/>
</dbReference>
<dbReference type="InterPro" id="IPR050712">
    <property type="entry name" value="NAD(P)H-dep_reductase"/>
</dbReference>
<protein>
    <submittedName>
        <fullName evidence="2">Flavoprotein</fullName>
    </submittedName>
</protein>
<reference evidence="2" key="1">
    <citation type="journal article" date="2021" name="New Phytol.">
        <title>Evolutionary innovations through gain and loss of genes in the ectomycorrhizal Boletales.</title>
        <authorList>
            <person name="Wu G."/>
            <person name="Miyauchi S."/>
            <person name="Morin E."/>
            <person name="Kuo A."/>
            <person name="Drula E."/>
            <person name="Varga T."/>
            <person name="Kohler A."/>
            <person name="Feng B."/>
            <person name="Cao Y."/>
            <person name="Lipzen A."/>
            <person name="Daum C."/>
            <person name="Hundley H."/>
            <person name="Pangilinan J."/>
            <person name="Johnson J."/>
            <person name="Barry K."/>
            <person name="LaButti K."/>
            <person name="Ng V."/>
            <person name="Ahrendt S."/>
            <person name="Min B."/>
            <person name="Choi I.G."/>
            <person name="Park H."/>
            <person name="Plett J.M."/>
            <person name="Magnuson J."/>
            <person name="Spatafora J.W."/>
            <person name="Nagy L.G."/>
            <person name="Henrissat B."/>
            <person name="Grigoriev I.V."/>
            <person name="Yang Z.L."/>
            <person name="Xu J."/>
            <person name="Martin F.M."/>
        </authorList>
    </citation>
    <scope>NUCLEOTIDE SEQUENCE</scope>
    <source>
        <strain evidence="2">KKN 215</strain>
    </source>
</reference>
<feature type="domain" description="NADPH-dependent FMN reductase-like" evidence="1">
    <location>
        <begin position="7"/>
        <end position="160"/>
    </location>
</feature>
<dbReference type="InterPro" id="IPR005025">
    <property type="entry name" value="FMN_Rdtase-like_dom"/>
</dbReference>
<dbReference type="Proteomes" id="UP000813824">
    <property type="component" value="Unassembled WGS sequence"/>
</dbReference>
<name>A0A8K0UNS0_9AGAR</name>
<dbReference type="GO" id="GO:0005829">
    <property type="term" value="C:cytosol"/>
    <property type="evidence" value="ECO:0007669"/>
    <property type="project" value="TreeGrafter"/>
</dbReference>
<dbReference type="GO" id="GO:0016491">
    <property type="term" value="F:oxidoreductase activity"/>
    <property type="evidence" value="ECO:0007669"/>
    <property type="project" value="InterPro"/>
</dbReference>
<proteinExistence type="predicted"/>
<dbReference type="PANTHER" id="PTHR30543:SF21">
    <property type="entry name" value="NAD(P)H-DEPENDENT FMN REDUCTASE LOT6"/>
    <property type="match status" value="1"/>
</dbReference>
<sequence length="210" mass="23091">MTQLAKRIALIVGSSRTGGNGAGIAAWLSPIIQNRLNRHSKARQHLYEVVIVDPTKPPHPFGPVIDGSRNPSHIRNPAEYSSESIRKWSSFVSSCSGFVILTPEYNGGYPGELKNAIDHLYWEWKDKSAMVVSYGGGGGTRSAAQLRAVLSSIKLRQVSRNVQIRLPKTFSGGEERVPVGSGVFPEFLAEYVEPVEEATGEFLDLLQEWI</sequence>